<gene>
    <name evidence="3" type="ORF">Ssi02_72940</name>
</gene>
<keyword evidence="2" id="KW-0560">Oxidoreductase</keyword>
<dbReference type="PRINTS" id="PR00081">
    <property type="entry name" value="GDHRDH"/>
</dbReference>
<dbReference type="InterPro" id="IPR020904">
    <property type="entry name" value="Sc_DH/Rdtase_CS"/>
</dbReference>
<dbReference type="FunFam" id="3.40.50.720:FF:000084">
    <property type="entry name" value="Short-chain dehydrogenase reductase"/>
    <property type="match status" value="1"/>
</dbReference>
<evidence type="ECO:0000313" key="4">
    <source>
        <dbReference type="Proteomes" id="UP000606172"/>
    </source>
</evidence>
<dbReference type="GO" id="GO:0016616">
    <property type="term" value="F:oxidoreductase activity, acting on the CH-OH group of donors, NAD or NADP as acceptor"/>
    <property type="evidence" value="ECO:0007669"/>
    <property type="project" value="TreeGrafter"/>
</dbReference>
<dbReference type="Pfam" id="PF13561">
    <property type="entry name" value="adh_short_C2"/>
    <property type="match status" value="1"/>
</dbReference>
<organism evidence="3 4">
    <name type="scientific">Sinosporangium siamense</name>
    <dbReference type="NCBI Taxonomy" id="1367973"/>
    <lineage>
        <taxon>Bacteria</taxon>
        <taxon>Bacillati</taxon>
        <taxon>Actinomycetota</taxon>
        <taxon>Actinomycetes</taxon>
        <taxon>Streptosporangiales</taxon>
        <taxon>Streptosporangiaceae</taxon>
        <taxon>Sinosporangium</taxon>
    </lineage>
</organism>
<keyword evidence="4" id="KW-1185">Reference proteome</keyword>
<sequence length="268" mass="28109">MTQTDIVRAADVPRGRDFAVRDRVVVITGGGQGIGREYARQFAAAGALPVIAEINEDSARNVVKEIEEAGGKALAVRTDVADPASVDALVGAVLNEFGRVDALINNAAIFSSLAMRPFEQIPLDEWDAVLRVNVTGSFLCARAVAPHMRAAGWGRIVNIMSGAVPLGVRNYLHYVTSKAAMVGMANSLARELGADGITVNAVQPGGTFTEVPRQTVTAEGKAKLIGNQCIPREEVPMDLVGLALFLCTPAAGFITGQTIACDGGLTHT</sequence>
<comment type="caution">
    <text evidence="3">The sequence shown here is derived from an EMBL/GenBank/DDBJ whole genome shotgun (WGS) entry which is preliminary data.</text>
</comment>
<proteinExistence type="inferred from homology"/>
<dbReference type="InterPro" id="IPR002347">
    <property type="entry name" value="SDR_fam"/>
</dbReference>
<dbReference type="CDD" id="cd05233">
    <property type="entry name" value="SDR_c"/>
    <property type="match status" value="1"/>
</dbReference>
<name>A0A919RNQ4_9ACTN</name>
<reference evidence="3" key="1">
    <citation type="submission" date="2021-01" db="EMBL/GenBank/DDBJ databases">
        <title>Whole genome shotgun sequence of Sinosporangium siamense NBRC 109515.</title>
        <authorList>
            <person name="Komaki H."/>
            <person name="Tamura T."/>
        </authorList>
    </citation>
    <scope>NUCLEOTIDE SEQUENCE</scope>
    <source>
        <strain evidence="3">NBRC 109515</strain>
    </source>
</reference>
<protein>
    <submittedName>
        <fullName evidence="3">3-oxoacyl-ACP reductase</fullName>
    </submittedName>
</protein>
<evidence type="ECO:0000256" key="2">
    <source>
        <dbReference type="ARBA" id="ARBA00023002"/>
    </source>
</evidence>
<dbReference type="Gene3D" id="3.40.50.720">
    <property type="entry name" value="NAD(P)-binding Rossmann-like Domain"/>
    <property type="match status" value="1"/>
</dbReference>
<dbReference type="PROSITE" id="PS00061">
    <property type="entry name" value="ADH_SHORT"/>
    <property type="match status" value="1"/>
</dbReference>
<comment type="similarity">
    <text evidence="1">Belongs to the short-chain dehydrogenases/reductases (SDR) family.</text>
</comment>
<dbReference type="EMBL" id="BOOW01000054">
    <property type="protein sequence ID" value="GII97063.1"/>
    <property type="molecule type" value="Genomic_DNA"/>
</dbReference>
<dbReference type="Proteomes" id="UP000606172">
    <property type="component" value="Unassembled WGS sequence"/>
</dbReference>
<dbReference type="PANTHER" id="PTHR42760">
    <property type="entry name" value="SHORT-CHAIN DEHYDROGENASES/REDUCTASES FAMILY MEMBER"/>
    <property type="match status" value="1"/>
</dbReference>
<accession>A0A919RNQ4</accession>
<dbReference type="AlphaFoldDB" id="A0A919RNQ4"/>
<evidence type="ECO:0000313" key="3">
    <source>
        <dbReference type="EMBL" id="GII97063.1"/>
    </source>
</evidence>
<dbReference type="InterPro" id="IPR036291">
    <property type="entry name" value="NAD(P)-bd_dom_sf"/>
</dbReference>
<dbReference type="PRINTS" id="PR00080">
    <property type="entry name" value="SDRFAMILY"/>
</dbReference>
<dbReference type="RefSeq" id="WP_204032398.1">
    <property type="nucleotide sequence ID" value="NZ_BOOW01000054.1"/>
</dbReference>
<dbReference type="SUPFAM" id="SSF51735">
    <property type="entry name" value="NAD(P)-binding Rossmann-fold domains"/>
    <property type="match status" value="1"/>
</dbReference>
<evidence type="ECO:0000256" key="1">
    <source>
        <dbReference type="ARBA" id="ARBA00006484"/>
    </source>
</evidence>